<evidence type="ECO:0000313" key="4">
    <source>
        <dbReference type="Proteomes" id="UP001374803"/>
    </source>
</evidence>
<dbReference type="EMBL" id="CP089983">
    <property type="protein sequence ID" value="WXB03349.1"/>
    <property type="molecule type" value="Genomic_DNA"/>
</dbReference>
<dbReference type="InterPro" id="IPR029058">
    <property type="entry name" value="AB_hydrolase_fold"/>
</dbReference>
<dbReference type="Pfam" id="PF00561">
    <property type="entry name" value="Abhydrolase_1"/>
    <property type="match status" value="1"/>
</dbReference>
<dbReference type="Gene3D" id="3.40.50.1820">
    <property type="entry name" value="alpha/beta hydrolase"/>
    <property type="match status" value="2"/>
</dbReference>
<proteinExistence type="predicted"/>
<keyword evidence="1 3" id="KW-0378">Hydrolase</keyword>
<dbReference type="PANTHER" id="PTHR43798:SF31">
    <property type="entry name" value="AB HYDROLASE SUPERFAMILY PROTEIN YCLE"/>
    <property type="match status" value="1"/>
</dbReference>
<dbReference type="PANTHER" id="PTHR43798">
    <property type="entry name" value="MONOACYLGLYCEROL LIPASE"/>
    <property type="match status" value="1"/>
</dbReference>
<name>A0ABZ2KXD0_9BACT</name>
<dbReference type="RefSeq" id="WP_394832979.1">
    <property type="nucleotide sequence ID" value="NZ_CP089929.1"/>
</dbReference>
<dbReference type="GO" id="GO:0016787">
    <property type="term" value="F:hydrolase activity"/>
    <property type="evidence" value="ECO:0007669"/>
    <property type="project" value="UniProtKB-KW"/>
</dbReference>
<dbReference type="Proteomes" id="UP001374803">
    <property type="component" value="Chromosome"/>
</dbReference>
<reference evidence="3" key="1">
    <citation type="submission" date="2021-12" db="EMBL/GenBank/DDBJ databases">
        <title>Discovery of the Pendulisporaceae a myxobacterial family with distinct sporulation behavior and unique specialized metabolism.</title>
        <authorList>
            <person name="Garcia R."/>
            <person name="Popoff A."/>
            <person name="Bader C.D."/>
            <person name="Loehr J."/>
            <person name="Walesch S."/>
            <person name="Walt C."/>
            <person name="Boldt J."/>
            <person name="Bunk B."/>
            <person name="Haeckl F.J.F.P.J."/>
            <person name="Gunesch A.P."/>
            <person name="Birkelbach J."/>
            <person name="Nuebel U."/>
            <person name="Pietschmann T."/>
            <person name="Bach T."/>
            <person name="Mueller R."/>
        </authorList>
    </citation>
    <scope>NUCLEOTIDE SEQUENCE</scope>
    <source>
        <strain evidence="3">MSr11367</strain>
    </source>
</reference>
<gene>
    <name evidence="3" type="ORF">LVJ94_41405</name>
</gene>
<dbReference type="PRINTS" id="PR00111">
    <property type="entry name" value="ABHYDROLASE"/>
</dbReference>
<evidence type="ECO:0000259" key="2">
    <source>
        <dbReference type="Pfam" id="PF00561"/>
    </source>
</evidence>
<dbReference type="InterPro" id="IPR000073">
    <property type="entry name" value="AB_hydrolase_1"/>
</dbReference>
<protein>
    <submittedName>
        <fullName evidence="3">Alpha/beta fold hydrolase</fullName>
    </submittedName>
</protein>
<evidence type="ECO:0000313" key="3">
    <source>
        <dbReference type="EMBL" id="WXB03349.1"/>
    </source>
</evidence>
<evidence type="ECO:0000256" key="1">
    <source>
        <dbReference type="ARBA" id="ARBA00022801"/>
    </source>
</evidence>
<dbReference type="SUPFAM" id="SSF53474">
    <property type="entry name" value="alpha/beta-Hydrolases"/>
    <property type="match status" value="1"/>
</dbReference>
<feature type="domain" description="AB hydrolase-1" evidence="2">
    <location>
        <begin position="22"/>
        <end position="119"/>
    </location>
</feature>
<organism evidence="3 4">
    <name type="scientific">Pendulispora rubella</name>
    <dbReference type="NCBI Taxonomy" id="2741070"/>
    <lineage>
        <taxon>Bacteria</taxon>
        <taxon>Pseudomonadati</taxon>
        <taxon>Myxococcota</taxon>
        <taxon>Myxococcia</taxon>
        <taxon>Myxococcales</taxon>
        <taxon>Sorangiineae</taxon>
        <taxon>Pendulisporaceae</taxon>
        <taxon>Pendulispora</taxon>
    </lineage>
</organism>
<accession>A0ABZ2KXD0</accession>
<sequence>MDTSIHGINLHWEERGDGTPWLLLHGYGGSNQDWQHLFDVDELARGRRLVMPDARGHGKSTDPEKAFSFRQCARDVRALLDHLEIERVRAVGVSLGAKTLLHVATQWPELVEAMVLVSPAPYLPEDVRAVTGTPHDDLSFTPPHLATIAARTLIVYGDRDPYYPVEMAVQLYRAIPRSQLWVLPNGEHTPVFGEWRADFERTARAFLG</sequence>
<keyword evidence="4" id="KW-1185">Reference proteome</keyword>
<dbReference type="InterPro" id="IPR050266">
    <property type="entry name" value="AB_hydrolase_sf"/>
</dbReference>